<organism evidence="1 2">
    <name type="scientific">Candidatus Kaiserbacteria bacterium RIFCSPHIGHO2_02_FULL_59_21</name>
    <dbReference type="NCBI Taxonomy" id="1798500"/>
    <lineage>
        <taxon>Bacteria</taxon>
        <taxon>Candidatus Kaiseribacteriota</taxon>
    </lineage>
</organism>
<name>A0A1F6E023_9BACT</name>
<evidence type="ECO:0008006" key="3">
    <source>
        <dbReference type="Google" id="ProtNLM"/>
    </source>
</evidence>
<dbReference type="AlphaFoldDB" id="A0A1F6E023"/>
<accession>A0A1F6E023</accession>
<dbReference type="SUPFAM" id="SSF52540">
    <property type="entry name" value="P-loop containing nucleoside triphosphate hydrolases"/>
    <property type="match status" value="1"/>
</dbReference>
<dbReference type="Gene3D" id="3.40.50.300">
    <property type="entry name" value="P-loop containing nucleotide triphosphate hydrolases"/>
    <property type="match status" value="1"/>
</dbReference>
<sequence length="164" mass="19150">MKLVILNGASCSGKSTVIENLMKQKERYFHLSYDALKWQFSQYASGKYYDDLHKLRLAILRALCELKYNVITEAVHKASRQKHIDIAIEYGYEIVEINLDTDYETLLKRRDERAAARNRKEDLSKERFDSLFNAYQSEKNDEAITFKTDAQSVEEITEGILKLL</sequence>
<protein>
    <recommendedName>
        <fullName evidence="3">UDP-N-acetylglucosamine kinase</fullName>
    </recommendedName>
</protein>
<comment type="caution">
    <text evidence="1">The sequence shown here is derived from an EMBL/GenBank/DDBJ whole genome shotgun (WGS) entry which is preliminary data.</text>
</comment>
<reference evidence="1 2" key="1">
    <citation type="journal article" date="2016" name="Nat. Commun.">
        <title>Thousands of microbial genomes shed light on interconnected biogeochemical processes in an aquifer system.</title>
        <authorList>
            <person name="Anantharaman K."/>
            <person name="Brown C.T."/>
            <person name="Hug L.A."/>
            <person name="Sharon I."/>
            <person name="Castelle C.J."/>
            <person name="Probst A.J."/>
            <person name="Thomas B.C."/>
            <person name="Singh A."/>
            <person name="Wilkins M.J."/>
            <person name="Karaoz U."/>
            <person name="Brodie E.L."/>
            <person name="Williams K.H."/>
            <person name="Hubbard S.S."/>
            <person name="Banfield J.F."/>
        </authorList>
    </citation>
    <scope>NUCLEOTIDE SEQUENCE [LARGE SCALE GENOMIC DNA]</scope>
</reference>
<dbReference type="InterPro" id="IPR027417">
    <property type="entry name" value="P-loop_NTPase"/>
</dbReference>
<dbReference type="EMBL" id="MFLN01000031">
    <property type="protein sequence ID" value="OGG67008.1"/>
    <property type="molecule type" value="Genomic_DNA"/>
</dbReference>
<evidence type="ECO:0000313" key="1">
    <source>
        <dbReference type="EMBL" id="OGG67008.1"/>
    </source>
</evidence>
<proteinExistence type="predicted"/>
<dbReference type="Pfam" id="PF13671">
    <property type="entry name" value="AAA_33"/>
    <property type="match status" value="1"/>
</dbReference>
<dbReference type="Proteomes" id="UP000178572">
    <property type="component" value="Unassembled WGS sequence"/>
</dbReference>
<evidence type="ECO:0000313" key="2">
    <source>
        <dbReference type="Proteomes" id="UP000178572"/>
    </source>
</evidence>
<gene>
    <name evidence="1" type="ORF">A3C21_04270</name>
</gene>